<dbReference type="Pfam" id="PF20116">
    <property type="entry name" value="DUF6506"/>
    <property type="match status" value="1"/>
</dbReference>
<comment type="caution">
    <text evidence="1">The sequence shown here is derived from an EMBL/GenBank/DDBJ whole genome shotgun (WGS) entry which is preliminary data.</text>
</comment>
<accession>A0ABW5S3T7</accession>
<evidence type="ECO:0000313" key="2">
    <source>
        <dbReference type="Proteomes" id="UP001597399"/>
    </source>
</evidence>
<proteinExistence type="predicted"/>
<dbReference type="EMBL" id="JBHUMQ010000026">
    <property type="protein sequence ID" value="MFD2694359.1"/>
    <property type="molecule type" value="Genomic_DNA"/>
</dbReference>
<name>A0ABW5S3T7_9BACL</name>
<sequence length="102" mass="10449">MVLKAAFIFAGPKSHPAAHHASVKSPSVHLAVFGVASYTEAAVLAKELVKGGVTAIELCGTFGNRGIAAVTEAVGEKACVGAVKFDVHPGLDFQSGDRLFLS</sequence>
<keyword evidence="2" id="KW-1185">Reference proteome</keyword>
<reference evidence="2" key="1">
    <citation type="journal article" date="2019" name="Int. J. Syst. Evol. Microbiol.">
        <title>The Global Catalogue of Microorganisms (GCM) 10K type strain sequencing project: providing services to taxonomists for standard genome sequencing and annotation.</title>
        <authorList>
            <consortium name="The Broad Institute Genomics Platform"/>
            <consortium name="The Broad Institute Genome Sequencing Center for Infectious Disease"/>
            <person name="Wu L."/>
            <person name="Ma J."/>
        </authorList>
    </citation>
    <scope>NUCLEOTIDE SEQUENCE [LARGE SCALE GENOMIC DNA]</scope>
    <source>
        <strain evidence="2">TISTR 2466</strain>
    </source>
</reference>
<organism evidence="1 2">
    <name type="scientific">Sporolactobacillus shoreicorticis</name>
    <dbReference type="NCBI Taxonomy" id="1923877"/>
    <lineage>
        <taxon>Bacteria</taxon>
        <taxon>Bacillati</taxon>
        <taxon>Bacillota</taxon>
        <taxon>Bacilli</taxon>
        <taxon>Bacillales</taxon>
        <taxon>Sporolactobacillaceae</taxon>
        <taxon>Sporolactobacillus</taxon>
    </lineage>
</organism>
<gene>
    <name evidence="1" type="ORF">ACFSUE_12080</name>
</gene>
<evidence type="ECO:0000313" key="1">
    <source>
        <dbReference type="EMBL" id="MFD2694359.1"/>
    </source>
</evidence>
<dbReference type="Proteomes" id="UP001597399">
    <property type="component" value="Unassembled WGS sequence"/>
</dbReference>
<protein>
    <submittedName>
        <fullName evidence="1">DUF6506 family protein</fullName>
    </submittedName>
</protein>
<dbReference type="InterPro" id="IPR045441">
    <property type="entry name" value="DUF6506"/>
</dbReference>
<dbReference type="RefSeq" id="WP_253057902.1">
    <property type="nucleotide sequence ID" value="NZ_JAMXWM010000001.1"/>
</dbReference>